<dbReference type="EMBL" id="PKPP01000582">
    <property type="protein sequence ID" value="PWA91004.1"/>
    <property type="molecule type" value="Genomic_DNA"/>
</dbReference>
<reference evidence="1 2" key="1">
    <citation type="journal article" date="2018" name="Mol. Plant">
        <title>The genome of Artemisia annua provides insight into the evolution of Asteraceae family and artemisinin biosynthesis.</title>
        <authorList>
            <person name="Shen Q."/>
            <person name="Zhang L."/>
            <person name="Liao Z."/>
            <person name="Wang S."/>
            <person name="Yan T."/>
            <person name="Shi P."/>
            <person name="Liu M."/>
            <person name="Fu X."/>
            <person name="Pan Q."/>
            <person name="Wang Y."/>
            <person name="Lv Z."/>
            <person name="Lu X."/>
            <person name="Zhang F."/>
            <person name="Jiang W."/>
            <person name="Ma Y."/>
            <person name="Chen M."/>
            <person name="Hao X."/>
            <person name="Li L."/>
            <person name="Tang Y."/>
            <person name="Lv G."/>
            <person name="Zhou Y."/>
            <person name="Sun X."/>
            <person name="Brodelius P.E."/>
            <person name="Rose J.K.C."/>
            <person name="Tang K."/>
        </authorList>
    </citation>
    <scope>NUCLEOTIDE SEQUENCE [LARGE SCALE GENOMIC DNA]</scope>
    <source>
        <strain evidence="2">cv. Huhao1</strain>
        <tissue evidence="1">Leaf</tissue>
    </source>
</reference>
<comment type="caution">
    <text evidence="1">The sequence shown here is derived from an EMBL/GenBank/DDBJ whole genome shotgun (WGS) entry which is preliminary data.</text>
</comment>
<dbReference type="STRING" id="35608.A0A2U1PYZ2"/>
<name>A0A2U1PYZ2_ARTAN</name>
<evidence type="ECO:0000313" key="1">
    <source>
        <dbReference type="EMBL" id="PWA91004.1"/>
    </source>
</evidence>
<gene>
    <name evidence="1" type="ORF">CTI12_AA094910</name>
</gene>
<dbReference type="AlphaFoldDB" id="A0A2U1PYZ2"/>
<dbReference type="Proteomes" id="UP000245207">
    <property type="component" value="Unassembled WGS sequence"/>
</dbReference>
<protein>
    <submittedName>
        <fullName evidence="1">Pyrophosphate-energised proton pump</fullName>
    </submittedName>
</protein>
<evidence type="ECO:0000313" key="2">
    <source>
        <dbReference type="Proteomes" id="UP000245207"/>
    </source>
</evidence>
<organism evidence="1 2">
    <name type="scientific">Artemisia annua</name>
    <name type="common">Sweet wormwood</name>
    <dbReference type="NCBI Taxonomy" id="35608"/>
    <lineage>
        <taxon>Eukaryota</taxon>
        <taxon>Viridiplantae</taxon>
        <taxon>Streptophyta</taxon>
        <taxon>Embryophyta</taxon>
        <taxon>Tracheophyta</taxon>
        <taxon>Spermatophyta</taxon>
        <taxon>Magnoliopsida</taxon>
        <taxon>eudicotyledons</taxon>
        <taxon>Gunneridae</taxon>
        <taxon>Pentapetalae</taxon>
        <taxon>asterids</taxon>
        <taxon>campanulids</taxon>
        <taxon>Asterales</taxon>
        <taxon>Asteraceae</taxon>
        <taxon>Asteroideae</taxon>
        <taxon>Anthemideae</taxon>
        <taxon>Artemisiinae</taxon>
        <taxon>Artemisia</taxon>
    </lineage>
</organism>
<keyword evidence="2" id="KW-1185">Reference proteome</keyword>
<accession>A0A2U1PYZ2</accession>
<proteinExistence type="predicted"/>
<sequence length="131" mass="14203">MEHMLGTTQSGVTTLGLISIDCARKVRQPESKREHHKNNHQGFAIGSAAPASFPLFSAYMDEEATFAYTSFTQVGKSSHFVSPGLGCAAVGIQGQPDFERCVVIVVCASLREMIKPTVLSPIFTGAFYIYL</sequence>